<dbReference type="AlphaFoldDB" id="A0A834LD30"/>
<evidence type="ECO:0000313" key="3">
    <source>
        <dbReference type="EMBL" id="KAF7129543.1"/>
    </source>
</evidence>
<feature type="compositionally biased region" description="Low complexity" evidence="1">
    <location>
        <begin position="1"/>
        <end position="22"/>
    </location>
</feature>
<dbReference type="InterPro" id="IPR008889">
    <property type="entry name" value="VQ"/>
</dbReference>
<feature type="domain" description="VQ" evidence="2">
    <location>
        <begin position="75"/>
        <end position="91"/>
    </location>
</feature>
<dbReference type="Proteomes" id="UP000626092">
    <property type="component" value="Unassembled WGS sequence"/>
</dbReference>
<proteinExistence type="predicted"/>
<organism evidence="3 4">
    <name type="scientific">Rhododendron simsii</name>
    <name type="common">Sims's rhododendron</name>
    <dbReference type="NCBI Taxonomy" id="118357"/>
    <lineage>
        <taxon>Eukaryota</taxon>
        <taxon>Viridiplantae</taxon>
        <taxon>Streptophyta</taxon>
        <taxon>Embryophyta</taxon>
        <taxon>Tracheophyta</taxon>
        <taxon>Spermatophyta</taxon>
        <taxon>Magnoliopsida</taxon>
        <taxon>eudicotyledons</taxon>
        <taxon>Gunneridae</taxon>
        <taxon>Pentapetalae</taxon>
        <taxon>asterids</taxon>
        <taxon>Ericales</taxon>
        <taxon>Ericaceae</taxon>
        <taxon>Ericoideae</taxon>
        <taxon>Rhodoreae</taxon>
        <taxon>Rhododendron</taxon>
    </lineage>
</organism>
<feature type="region of interest" description="Disordered" evidence="1">
    <location>
        <begin position="1"/>
        <end position="52"/>
    </location>
</feature>
<sequence length="237" mass="25944">MVSASYSASSSSSSTTTTTTTTKHSPCPQERNTFKPPPPPSPAPHFHSSLHSVRKLSTKIMKEPIAPLPPTPRRVYKVDPLNFKRLVQKLTAAPEFQSRRLESVSPPPLRLSTNTVSDKPSTTLEVLPTPIAITPTMSETYSELMSEKLEIQAWKQSDSLATANLMGFSPSPMSHAWYWSSEILDTQPFSLDTEPWKQSESLAIGSLMGSSLSPSSHLWCSFPLLSPGTVSSLEKGM</sequence>
<evidence type="ECO:0000256" key="1">
    <source>
        <dbReference type="SAM" id="MobiDB-lite"/>
    </source>
</evidence>
<protein>
    <recommendedName>
        <fullName evidence="2">VQ domain-containing protein</fullName>
    </recommendedName>
</protein>
<dbReference type="InterPro" id="IPR039610">
    <property type="entry name" value="VQ29"/>
</dbReference>
<dbReference type="PANTHER" id="PTHR34794">
    <property type="entry name" value="EXPRESSED PROTEIN"/>
    <property type="match status" value="1"/>
</dbReference>
<feature type="region of interest" description="Disordered" evidence="1">
    <location>
        <begin position="98"/>
        <end position="121"/>
    </location>
</feature>
<dbReference type="OrthoDB" id="689462at2759"/>
<gene>
    <name evidence="3" type="ORF">RHSIM_Rhsim10G0095100</name>
</gene>
<evidence type="ECO:0000259" key="2">
    <source>
        <dbReference type="Pfam" id="PF05678"/>
    </source>
</evidence>
<keyword evidence="4" id="KW-1185">Reference proteome</keyword>
<comment type="caution">
    <text evidence="3">The sequence shown here is derived from an EMBL/GenBank/DDBJ whole genome shotgun (WGS) entry which is preliminary data.</text>
</comment>
<accession>A0A834LD30</accession>
<dbReference type="Pfam" id="PF05678">
    <property type="entry name" value="VQ"/>
    <property type="match status" value="1"/>
</dbReference>
<evidence type="ECO:0000313" key="4">
    <source>
        <dbReference type="Proteomes" id="UP000626092"/>
    </source>
</evidence>
<reference evidence="3" key="1">
    <citation type="submission" date="2019-11" db="EMBL/GenBank/DDBJ databases">
        <authorList>
            <person name="Liu Y."/>
            <person name="Hou J."/>
            <person name="Li T.-Q."/>
            <person name="Guan C.-H."/>
            <person name="Wu X."/>
            <person name="Wu H.-Z."/>
            <person name="Ling F."/>
            <person name="Zhang R."/>
            <person name="Shi X.-G."/>
            <person name="Ren J.-P."/>
            <person name="Chen E.-F."/>
            <person name="Sun J.-M."/>
        </authorList>
    </citation>
    <scope>NUCLEOTIDE SEQUENCE</scope>
    <source>
        <strain evidence="3">Adult_tree_wgs_1</strain>
        <tissue evidence="3">Leaves</tissue>
    </source>
</reference>
<feature type="compositionally biased region" description="Polar residues" evidence="1">
    <location>
        <begin position="111"/>
        <end position="121"/>
    </location>
</feature>
<dbReference type="PANTHER" id="PTHR34794:SF1">
    <property type="entry name" value="OS10G0101800 PROTEIN"/>
    <property type="match status" value="1"/>
</dbReference>
<name>A0A834LD30_RHOSS</name>
<dbReference type="EMBL" id="WJXA01000010">
    <property type="protein sequence ID" value="KAF7129543.1"/>
    <property type="molecule type" value="Genomic_DNA"/>
</dbReference>